<protein>
    <submittedName>
        <fullName evidence="1">Uncharacterized protein</fullName>
    </submittedName>
</protein>
<proteinExistence type="predicted"/>
<accession>A0ACB9ZRP1</accession>
<comment type="caution">
    <text evidence="1">The sequence shown here is derived from an EMBL/GenBank/DDBJ whole genome shotgun (WGS) entry which is preliminary data.</text>
</comment>
<gene>
    <name evidence="1" type="ORF">M9H77_35708</name>
</gene>
<evidence type="ECO:0000313" key="2">
    <source>
        <dbReference type="Proteomes" id="UP001060085"/>
    </source>
</evidence>
<organism evidence="1 2">
    <name type="scientific">Catharanthus roseus</name>
    <name type="common">Madagascar periwinkle</name>
    <name type="synonym">Vinca rosea</name>
    <dbReference type="NCBI Taxonomy" id="4058"/>
    <lineage>
        <taxon>Eukaryota</taxon>
        <taxon>Viridiplantae</taxon>
        <taxon>Streptophyta</taxon>
        <taxon>Embryophyta</taxon>
        <taxon>Tracheophyta</taxon>
        <taxon>Spermatophyta</taxon>
        <taxon>Magnoliopsida</taxon>
        <taxon>eudicotyledons</taxon>
        <taxon>Gunneridae</taxon>
        <taxon>Pentapetalae</taxon>
        <taxon>asterids</taxon>
        <taxon>lamiids</taxon>
        <taxon>Gentianales</taxon>
        <taxon>Apocynaceae</taxon>
        <taxon>Rauvolfioideae</taxon>
        <taxon>Vinceae</taxon>
        <taxon>Catharanthinae</taxon>
        <taxon>Catharanthus</taxon>
    </lineage>
</organism>
<name>A0ACB9ZRP1_CATRO</name>
<keyword evidence="2" id="KW-1185">Reference proteome</keyword>
<dbReference type="EMBL" id="CM044708">
    <property type="protein sequence ID" value="KAI5649703.1"/>
    <property type="molecule type" value="Genomic_DNA"/>
</dbReference>
<dbReference type="Proteomes" id="UP001060085">
    <property type="component" value="Linkage Group LG08"/>
</dbReference>
<evidence type="ECO:0000313" key="1">
    <source>
        <dbReference type="EMBL" id="KAI5649703.1"/>
    </source>
</evidence>
<reference evidence="2" key="1">
    <citation type="journal article" date="2023" name="Nat. Plants">
        <title>Single-cell RNA sequencing provides a high-resolution roadmap for understanding the multicellular compartmentation of specialized metabolism.</title>
        <authorList>
            <person name="Sun S."/>
            <person name="Shen X."/>
            <person name="Li Y."/>
            <person name="Li Y."/>
            <person name="Wang S."/>
            <person name="Li R."/>
            <person name="Zhang H."/>
            <person name="Shen G."/>
            <person name="Guo B."/>
            <person name="Wei J."/>
            <person name="Xu J."/>
            <person name="St-Pierre B."/>
            <person name="Chen S."/>
            <person name="Sun C."/>
        </authorList>
    </citation>
    <scope>NUCLEOTIDE SEQUENCE [LARGE SCALE GENOMIC DNA]</scope>
</reference>
<sequence>MLGSFSPLKLGSFHFIRSKISQKHLREGGSDTKSYGNDLQEHKISSKNRRKKVSLKGLENAKLLATLDILNPKTQEGLNKIFSSKFKQPLREAKVAALRPFPSLLMAKSATSAAVYSVMDAAPSKPISTNDKRRKSARGLNSVIPYAPLLLIPIIDVLSRSLNCLTRKVLPLTSVLMAPMWP</sequence>